<gene>
    <name evidence="1" type="ORF">SCABRO_00367</name>
</gene>
<dbReference type="EMBL" id="JRYO01000033">
    <property type="protein sequence ID" value="KHE93810.1"/>
    <property type="molecule type" value="Genomic_DNA"/>
</dbReference>
<evidence type="ECO:0000313" key="2">
    <source>
        <dbReference type="Proteomes" id="UP000030652"/>
    </source>
</evidence>
<evidence type="ECO:0000313" key="1">
    <source>
        <dbReference type="EMBL" id="KHE93810.1"/>
    </source>
</evidence>
<comment type="caution">
    <text evidence="1">The sequence shown here is derived from an EMBL/GenBank/DDBJ whole genome shotgun (WGS) entry which is preliminary data.</text>
</comment>
<reference evidence="1 2" key="1">
    <citation type="submission" date="2014-10" db="EMBL/GenBank/DDBJ databases">
        <title>Draft genome of anammox bacterium scalindua brodae, obtained using differential coverage binning of sequence data from two enrichment reactors.</title>
        <authorList>
            <person name="Speth D.R."/>
            <person name="Russ L."/>
            <person name="Kartal B."/>
            <person name="Op den Camp H.J."/>
            <person name="Dutilh B.E."/>
            <person name="Jetten M.S."/>
        </authorList>
    </citation>
    <scope>NUCLEOTIDE SEQUENCE [LARGE SCALE GENOMIC DNA]</scope>
    <source>
        <strain evidence="1">RU1</strain>
    </source>
</reference>
<accession>A0A0B0ET12</accession>
<evidence type="ECO:0008006" key="3">
    <source>
        <dbReference type="Google" id="ProtNLM"/>
    </source>
</evidence>
<dbReference type="Gene3D" id="3.40.30.10">
    <property type="entry name" value="Glutaredoxin"/>
    <property type="match status" value="1"/>
</dbReference>
<dbReference type="AlphaFoldDB" id="A0A0B0ET12"/>
<organism evidence="1 2">
    <name type="scientific">Candidatus Scalindua brodae</name>
    <dbReference type="NCBI Taxonomy" id="237368"/>
    <lineage>
        <taxon>Bacteria</taxon>
        <taxon>Pseudomonadati</taxon>
        <taxon>Planctomycetota</taxon>
        <taxon>Candidatus Brocadiia</taxon>
        <taxon>Candidatus Brocadiales</taxon>
        <taxon>Candidatus Scalinduaceae</taxon>
        <taxon>Candidatus Scalindua</taxon>
    </lineage>
</organism>
<proteinExistence type="predicted"/>
<name>A0A0B0ET12_9BACT</name>
<protein>
    <recommendedName>
        <fullName evidence="3">Glutaredoxin</fullName>
    </recommendedName>
</protein>
<dbReference type="eggNOG" id="ENOG502ZHYE">
    <property type="taxonomic scope" value="Bacteria"/>
</dbReference>
<sequence>MKYIYTSPDCPKCDALKERYKTESIEYVERDADRLKNPAHDRDDIDVEAFVQLSMQNMVLPVEIDK</sequence>
<dbReference type="Proteomes" id="UP000030652">
    <property type="component" value="Unassembled WGS sequence"/>
</dbReference>